<gene>
    <name evidence="1" type="ORF">Bpfe_012180</name>
</gene>
<protein>
    <submittedName>
        <fullName evidence="1">Uncharacterized protein</fullName>
    </submittedName>
</protein>
<dbReference type="EMBL" id="JASAOG010000048">
    <property type="protein sequence ID" value="KAK0058538.1"/>
    <property type="molecule type" value="Genomic_DNA"/>
</dbReference>
<proteinExistence type="predicted"/>
<evidence type="ECO:0000313" key="2">
    <source>
        <dbReference type="Proteomes" id="UP001233172"/>
    </source>
</evidence>
<accession>A0AAD8BQT3</accession>
<dbReference type="AlphaFoldDB" id="A0AAD8BQT3"/>
<keyword evidence="2" id="KW-1185">Reference proteome</keyword>
<reference evidence="1" key="1">
    <citation type="journal article" date="2023" name="PLoS Negl. Trop. Dis.">
        <title>A genome sequence for Biomphalaria pfeifferi, the major vector snail for the human-infecting parasite Schistosoma mansoni.</title>
        <authorList>
            <person name="Bu L."/>
            <person name="Lu L."/>
            <person name="Laidemitt M.R."/>
            <person name="Zhang S.M."/>
            <person name="Mutuku M."/>
            <person name="Mkoji G."/>
            <person name="Steinauer M."/>
            <person name="Loker E.S."/>
        </authorList>
    </citation>
    <scope>NUCLEOTIDE SEQUENCE</scope>
    <source>
        <strain evidence="1">KasaAsao</strain>
    </source>
</reference>
<sequence>MANKSSVSRKNSYVWLIGYPKEAILGARLPSGRDAMRTFFFYHKSSKMTVGESARLTFEAVQSFWLKSRLPIRKQQHCIEKIKDLYNEHRQLVKNRKRNSDSDGLKQKQYSIKLDQLLDINHSSAAQMINNEEDRQFLKLQQQSRAGCIGTVDKKLAAKEKRSLERRKRYNEWAISVKKQTTKGDGFCLATSSNNDDDTDVEDLDDDNEFIIKQSSRAGKKQCKRRRVISSKVSAVLDRTNTSTRAATMILASAWDLPLGQRLPYLNCLETIELQQKQLREDYRELIALAARAVGLDVSEPIRKPGAIHRARWMAKAIYSLKMQLLLDGNENVLQLTDQQLQGIQRVNHFVLKVYIQSWFTCCSAVDAAVNDISLINRLHDYEEVHLCKIGLMMIKRHSWYLSNEMATLCLFSDLVSLENKAALVTAMISERGPHLLTPLPDSSTDGQISRECFTTTRINCLDIPESKVGPIITTTMRPDV</sequence>
<comment type="caution">
    <text evidence="1">The sequence shown here is derived from an EMBL/GenBank/DDBJ whole genome shotgun (WGS) entry which is preliminary data.</text>
</comment>
<name>A0AAD8BQT3_BIOPF</name>
<reference evidence="1" key="2">
    <citation type="submission" date="2023-04" db="EMBL/GenBank/DDBJ databases">
        <authorList>
            <person name="Bu L."/>
            <person name="Lu L."/>
            <person name="Laidemitt M.R."/>
            <person name="Zhang S.M."/>
            <person name="Mutuku M."/>
            <person name="Mkoji G."/>
            <person name="Steinauer M."/>
            <person name="Loker E.S."/>
        </authorList>
    </citation>
    <scope>NUCLEOTIDE SEQUENCE</scope>
    <source>
        <strain evidence="1">KasaAsao</strain>
        <tissue evidence="1">Whole Snail</tissue>
    </source>
</reference>
<dbReference type="Proteomes" id="UP001233172">
    <property type="component" value="Unassembled WGS sequence"/>
</dbReference>
<organism evidence="1 2">
    <name type="scientific">Biomphalaria pfeifferi</name>
    <name type="common">Bloodfluke planorb</name>
    <name type="synonym">Freshwater snail</name>
    <dbReference type="NCBI Taxonomy" id="112525"/>
    <lineage>
        <taxon>Eukaryota</taxon>
        <taxon>Metazoa</taxon>
        <taxon>Spiralia</taxon>
        <taxon>Lophotrochozoa</taxon>
        <taxon>Mollusca</taxon>
        <taxon>Gastropoda</taxon>
        <taxon>Heterobranchia</taxon>
        <taxon>Euthyneura</taxon>
        <taxon>Panpulmonata</taxon>
        <taxon>Hygrophila</taxon>
        <taxon>Lymnaeoidea</taxon>
        <taxon>Planorbidae</taxon>
        <taxon>Biomphalaria</taxon>
    </lineage>
</organism>
<evidence type="ECO:0000313" key="1">
    <source>
        <dbReference type="EMBL" id="KAK0058538.1"/>
    </source>
</evidence>